<evidence type="ECO:0000313" key="9">
    <source>
        <dbReference type="EMBL" id="SFQ72044.1"/>
    </source>
</evidence>
<dbReference type="PANTHER" id="PTHR30576:SF0">
    <property type="entry name" value="UNDECAPRENYL-PHOSPHATE N-ACETYLGALACTOSAMINYL 1-PHOSPHATE TRANSFERASE-RELATED"/>
    <property type="match status" value="1"/>
</dbReference>
<feature type="transmembrane region" description="Helical" evidence="7">
    <location>
        <begin position="12"/>
        <end position="33"/>
    </location>
</feature>
<evidence type="ECO:0000259" key="8">
    <source>
        <dbReference type="Pfam" id="PF02397"/>
    </source>
</evidence>
<gene>
    <name evidence="9" type="ORF">SAMN04515668_3885</name>
</gene>
<comment type="subcellular location">
    <subcellularLocation>
        <location evidence="1">Membrane</location>
        <topology evidence="1">Multi-pass membrane protein</topology>
    </subcellularLocation>
</comment>
<protein>
    <submittedName>
        <fullName evidence="9">Putative colanic acid biosysnthesis UDP-glucose lipid carrier transferase</fullName>
    </submittedName>
</protein>
<evidence type="ECO:0000256" key="7">
    <source>
        <dbReference type="SAM" id="Phobius"/>
    </source>
</evidence>
<keyword evidence="6 7" id="KW-0472">Membrane</keyword>
<evidence type="ECO:0000256" key="4">
    <source>
        <dbReference type="ARBA" id="ARBA00022692"/>
    </source>
</evidence>
<dbReference type="RefSeq" id="WP_092677293.1">
    <property type="nucleotide sequence ID" value="NZ_FOXS01000006.1"/>
</dbReference>
<dbReference type="InterPro" id="IPR017475">
    <property type="entry name" value="EPS_sugar_tfrase"/>
</dbReference>
<evidence type="ECO:0000256" key="2">
    <source>
        <dbReference type="ARBA" id="ARBA00006464"/>
    </source>
</evidence>
<sequence length="464" mass="54372">MDRNFIRSLQLPFLLLDLLLLNTIFLFTKHYITDSSQDDVFSNRIFYWLIINTTWLAASWIGQIYSYERLGTFHRYFKGTYRAYFAWTFLTLVGTFLLREILPLSRVFAYSTIIIFAGALLVARLFYLAIHTWVRAKGGLRRRVLILGYNKVAEKLATYLESEELSVRIEGFVDDLRKPTNHAKYKIFPGIKDTLEIARQQGVTEIYSTIMPENNSAVYGMMQQADKDLIRFRIVPDFSYFINRPVHVDYLFELPILSVRKEPLQEVLNRLNKRAFDVVVSLGVTILILSWLVPLLGIIIYLQSPGPVFFVQKRSGLDNQPFNCFKFRSMTVNKESDSKQATKNDARVTRIGRFMRKTSLDEFPQFLNVLFGQMSIVGPRPHMLKHTIEYASMEDQYMIRQFLKPGITGWAQVNGYRGEITELRHIQKRVEYDLWYLENWSLSLDLKIMFLTVYNVFKGEENAY</sequence>
<dbReference type="STRING" id="1227077.SAMN04515668_3885"/>
<evidence type="ECO:0000313" key="10">
    <source>
        <dbReference type="Proteomes" id="UP000199029"/>
    </source>
</evidence>
<dbReference type="OrthoDB" id="9808602at2"/>
<feature type="transmembrane region" description="Helical" evidence="7">
    <location>
        <begin position="83"/>
        <end position="102"/>
    </location>
</feature>
<dbReference type="GO" id="GO:0016020">
    <property type="term" value="C:membrane"/>
    <property type="evidence" value="ECO:0007669"/>
    <property type="project" value="UniProtKB-SubCell"/>
</dbReference>
<keyword evidence="10" id="KW-1185">Reference proteome</keyword>
<feature type="transmembrane region" description="Helical" evidence="7">
    <location>
        <begin position="278"/>
        <end position="302"/>
    </location>
</feature>
<evidence type="ECO:0000256" key="6">
    <source>
        <dbReference type="ARBA" id="ARBA00023136"/>
    </source>
</evidence>
<dbReference type="AlphaFoldDB" id="A0A1I6ATN5"/>
<reference evidence="10" key="1">
    <citation type="submission" date="2016-10" db="EMBL/GenBank/DDBJ databases">
        <authorList>
            <person name="Varghese N."/>
            <person name="Submissions S."/>
        </authorList>
    </citation>
    <scope>NUCLEOTIDE SEQUENCE [LARGE SCALE GENOMIC DNA]</scope>
    <source>
        <strain evidence="10">OR362-8,ATCC BAA-1266,JCM 13504</strain>
    </source>
</reference>
<proteinExistence type="inferred from homology"/>
<dbReference type="NCBIfam" id="TIGR03023">
    <property type="entry name" value="WcaJ_sugtrans"/>
    <property type="match status" value="1"/>
</dbReference>
<dbReference type="PANTHER" id="PTHR30576">
    <property type="entry name" value="COLANIC BIOSYNTHESIS UDP-GLUCOSE LIPID CARRIER TRANSFERASE"/>
    <property type="match status" value="1"/>
</dbReference>
<name>A0A1I6ATN5_HYMAR</name>
<accession>A0A1I6ATN5</accession>
<keyword evidence="4 7" id="KW-0812">Transmembrane</keyword>
<dbReference type="NCBIfam" id="TIGR03025">
    <property type="entry name" value="EPS_sugtrans"/>
    <property type="match status" value="1"/>
</dbReference>
<comment type="similarity">
    <text evidence="2">Belongs to the bacterial sugar transferase family.</text>
</comment>
<evidence type="ECO:0000256" key="1">
    <source>
        <dbReference type="ARBA" id="ARBA00004141"/>
    </source>
</evidence>
<dbReference type="Pfam" id="PF02397">
    <property type="entry name" value="Bac_transf"/>
    <property type="match status" value="1"/>
</dbReference>
<keyword evidence="5 7" id="KW-1133">Transmembrane helix</keyword>
<keyword evidence="3 9" id="KW-0808">Transferase</keyword>
<evidence type="ECO:0000256" key="3">
    <source>
        <dbReference type="ARBA" id="ARBA00022679"/>
    </source>
</evidence>
<organism evidence="9 10">
    <name type="scientific">Hymenobacter arizonensis</name>
    <name type="common">Siccationidurans arizonensis</name>
    <dbReference type="NCBI Taxonomy" id="1227077"/>
    <lineage>
        <taxon>Bacteria</taxon>
        <taxon>Pseudomonadati</taxon>
        <taxon>Bacteroidota</taxon>
        <taxon>Cytophagia</taxon>
        <taxon>Cytophagales</taxon>
        <taxon>Hymenobacteraceae</taxon>
        <taxon>Hymenobacter</taxon>
    </lineage>
</organism>
<evidence type="ECO:0000256" key="5">
    <source>
        <dbReference type="ARBA" id="ARBA00022989"/>
    </source>
</evidence>
<dbReference type="InterPro" id="IPR003362">
    <property type="entry name" value="Bact_transf"/>
</dbReference>
<feature type="transmembrane region" description="Helical" evidence="7">
    <location>
        <begin position="108"/>
        <end position="134"/>
    </location>
</feature>
<feature type="transmembrane region" description="Helical" evidence="7">
    <location>
        <begin position="45"/>
        <end position="62"/>
    </location>
</feature>
<dbReference type="GO" id="GO:0016780">
    <property type="term" value="F:phosphotransferase activity, for other substituted phosphate groups"/>
    <property type="evidence" value="ECO:0007669"/>
    <property type="project" value="TreeGrafter"/>
</dbReference>
<dbReference type="Pfam" id="PF13727">
    <property type="entry name" value="CoA_binding_3"/>
    <property type="match status" value="1"/>
</dbReference>
<feature type="domain" description="Bacterial sugar transferase" evidence="8">
    <location>
        <begin position="273"/>
        <end position="458"/>
    </location>
</feature>
<dbReference type="Proteomes" id="UP000199029">
    <property type="component" value="Unassembled WGS sequence"/>
</dbReference>
<dbReference type="EMBL" id="FOXS01000006">
    <property type="protein sequence ID" value="SFQ72044.1"/>
    <property type="molecule type" value="Genomic_DNA"/>
</dbReference>
<dbReference type="Gene3D" id="3.40.50.720">
    <property type="entry name" value="NAD(P)-binding Rossmann-like Domain"/>
    <property type="match status" value="1"/>
</dbReference>
<dbReference type="InterPro" id="IPR017473">
    <property type="entry name" value="Undecaprenyl-P_gluc_Ptfrase"/>
</dbReference>